<dbReference type="InterPro" id="IPR020449">
    <property type="entry name" value="Tscrpt_reg_AraC-type_HTH"/>
</dbReference>
<dbReference type="PROSITE" id="PS01124">
    <property type="entry name" value="HTH_ARAC_FAMILY_2"/>
    <property type="match status" value="1"/>
</dbReference>
<dbReference type="InterPro" id="IPR018060">
    <property type="entry name" value="HTH_AraC"/>
</dbReference>
<dbReference type="GO" id="GO:0003700">
    <property type="term" value="F:DNA-binding transcription factor activity"/>
    <property type="evidence" value="ECO:0007669"/>
    <property type="project" value="InterPro"/>
</dbReference>
<feature type="transmembrane region" description="Helical" evidence="4">
    <location>
        <begin position="12"/>
        <end position="32"/>
    </location>
</feature>
<evidence type="ECO:0000259" key="5">
    <source>
        <dbReference type="PROSITE" id="PS01124"/>
    </source>
</evidence>
<evidence type="ECO:0000256" key="4">
    <source>
        <dbReference type="SAM" id="Phobius"/>
    </source>
</evidence>
<dbReference type="EMBL" id="JACJVQ010000007">
    <property type="protein sequence ID" value="MBB6634562.1"/>
    <property type="molecule type" value="Genomic_DNA"/>
</dbReference>
<keyword evidence="4" id="KW-1133">Transmembrane helix</keyword>
<keyword evidence="7" id="KW-1185">Reference proteome</keyword>
<dbReference type="PANTHER" id="PTHR43280:SF2">
    <property type="entry name" value="HTH-TYPE TRANSCRIPTIONAL REGULATOR EXSA"/>
    <property type="match status" value="1"/>
</dbReference>
<dbReference type="PRINTS" id="PR00032">
    <property type="entry name" value="HTHARAC"/>
</dbReference>
<dbReference type="Proteomes" id="UP000535838">
    <property type="component" value="Unassembled WGS sequence"/>
</dbReference>
<protein>
    <submittedName>
        <fullName evidence="6">AraC family transcriptional regulator</fullName>
    </submittedName>
</protein>
<dbReference type="InterPro" id="IPR009057">
    <property type="entry name" value="Homeodomain-like_sf"/>
</dbReference>
<accession>A0A841STL0</accession>
<reference evidence="6 7" key="1">
    <citation type="submission" date="2020-08" db="EMBL/GenBank/DDBJ databases">
        <title>Cohnella phylogeny.</title>
        <authorList>
            <person name="Dunlap C."/>
        </authorList>
    </citation>
    <scope>NUCLEOTIDE SEQUENCE [LARGE SCALE GENOMIC DNA]</scope>
    <source>
        <strain evidence="6 7">DSM 25241</strain>
    </source>
</reference>
<dbReference type="SMART" id="SM00342">
    <property type="entry name" value="HTH_ARAC"/>
    <property type="match status" value="1"/>
</dbReference>
<name>A0A841STL0_9BACL</name>
<organism evidence="6 7">
    <name type="scientific">Cohnella thailandensis</name>
    <dbReference type="NCBI Taxonomy" id="557557"/>
    <lineage>
        <taxon>Bacteria</taxon>
        <taxon>Bacillati</taxon>
        <taxon>Bacillota</taxon>
        <taxon>Bacilli</taxon>
        <taxon>Bacillales</taxon>
        <taxon>Paenibacillaceae</taxon>
        <taxon>Cohnella</taxon>
    </lineage>
</organism>
<evidence type="ECO:0000256" key="2">
    <source>
        <dbReference type="ARBA" id="ARBA00023125"/>
    </source>
</evidence>
<dbReference type="AlphaFoldDB" id="A0A841STL0"/>
<dbReference type="SUPFAM" id="SSF46689">
    <property type="entry name" value="Homeodomain-like"/>
    <property type="match status" value="2"/>
</dbReference>
<feature type="domain" description="HTH araC/xylS-type" evidence="5">
    <location>
        <begin position="645"/>
        <end position="744"/>
    </location>
</feature>
<evidence type="ECO:0000313" key="7">
    <source>
        <dbReference type="Proteomes" id="UP000535838"/>
    </source>
</evidence>
<sequence length="746" mass="84766">MKKKRMKLLWKFMVSYIVVLLLPLTVILFYYYPYSTSIVKQKEMDWNEHVTEQVANSMDIFMKSVYTLPASIVDNREIKFSLIGADDYQRLVVTNEMKKYNSLDALFYNTFLYVKKNGYLFSRTGFSYELKEFMNPKSGFVYADWSPEQFARDLDRLDSIQVRPTEDVTIVGEGRVKMITILLPLPLGNSREGSVLFMIKHDTLARLMKSVSNAYTGDFIILDQNDNPIFTLSERDDLRSAGFKQFMSRLQSGKSGVYSYDGTSYIASQTVSQQNGWKYVSINPLKQALQQTKETQRNTFVLVGIILLIEIMVISVSIRKNYNPIKALVHLSKSVFGGVEEKRGNELDIIHSALRNLSDENYKLDESVKRSVPKVRDTLLSELLSGQYASLEQFAQEANAYGLRFGYPKCSVAVLASEGDAEAILSELKRREPSIASGIDGYFIKGIHHEDIVFVSTHRPDVSLECALRELKEEIASRVGTKLCIGIGNEADGPEGFHVSYMNALRAVEHLRIKNDTSIVSFDSLTERRNESVPYPSEAIHSLELFILTNDVPEVRRTVAHLIEFLRQDRTPPFMIRAVYWNLSHILAGSLHRLKHQEGIERLSATTFQDRFSVGEMTALLKESTELLCGLMTNATASAKAATLDDVLHYIEENEYAPTFSLQTVAERYGMSVSNFSHYFKKTAGQNFKEYVDGRRIQKSKQLLIQTRLPLEQVAGQTGYANTSSFIRAFKKSVGVTPGQFREINR</sequence>
<comment type="caution">
    <text evidence="6">The sequence shown here is derived from an EMBL/GenBank/DDBJ whole genome shotgun (WGS) entry which is preliminary data.</text>
</comment>
<dbReference type="Pfam" id="PF17853">
    <property type="entry name" value="GGDEF_2"/>
    <property type="match status" value="1"/>
</dbReference>
<evidence type="ECO:0000256" key="1">
    <source>
        <dbReference type="ARBA" id="ARBA00023015"/>
    </source>
</evidence>
<dbReference type="PANTHER" id="PTHR43280">
    <property type="entry name" value="ARAC-FAMILY TRANSCRIPTIONAL REGULATOR"/>
    <property type="match status" value="1"/>
</dbReference>
<gene>
    <name evidence="6" type="ORF">H7B67_10620</name>
</gene>
<dbReference type="GO" id="GO:0043565">
    <property type="term" value="F:sequence-specific DNA binding"/>
    <property type="evidence" value="ECO:0007669"/>
    <property type="project" value="InterPro"/>
</dbReference>
<proteinExistence type="predicted"/>
<keyword evidence="4" id="KW-0812">Transmembrane</keyword>
<evidence type="ECO:0000256" key="3">
    <source>
        <dbReference type="ARBA" id="ARBA00023163"/>
    </source>
</evidence>
<evidence type="ECO:0000313" key="6">
    <source>
        <dbReference type="EMBL" id="MBB6634562.1"/>
    </source>
</evidence>
<keyword evidence="4" id="KW-0472">Membrane</keyword>
<dbReference type="Gene3D" id="1.10.10.60">
    <property type="entry name" value="Homeodomain-like"/>
    <property type="match status" value="2"/>
</dbReference>
<dbReference type="Pfam" id="PF12833">
    <property type="entry name" value="HTH_18"/>
    <property type="match status" value="1"/>
</dbReference>
<dbReference type="InterPro" id="IPR041522">
    <property type="entry name" value="CdaR_GGDEF"/>
</dbReference>
<dbReference type="RefSeq" id="WP_185119798.1">
    <property type="nucleotide sequence ID" value="NZ_JACJVQ010000007.1"/>
</dbReference>
<keyword evidence="3" id="KW-0804">Transcription</keyword>
<keyword evidence="1" id="KW-0805">Transcription regulation</keyword>
<keyword evidence="2" id="KW-0238">DNA-binding</keyword>